<accession>A0ACC3SVU5</accession>
<evidence type="ECO:0000313" key="2">
    <source>
        <dbReference type="Proteomes" id="UP001433508"/>
    </source>
</evidence>
<name>A0ACC3SVU5_LIPKO</name>
<proteinExistence type="predicted"/>
<keyword evidence="2" id="KW-1185">Reference proteome</keyword>
<evidence type="ECO:0000313" key="1">
    <source>
        <dbReference type="EMBL" id="KAK9234892.1"/>
    </source>
</evidence>
<gene>
    <name evidence="1" type="ORF">V1525DRAFT_411648</name>
</gene>
<comment type="caution">
    <text evidence="1">The sequence shown here is derived from an EMBL/GenBank/DDBJ whole genome shotgun (WGS) entry which is preliminary data.</text>
</comment>
<organism evidence="1 2">
    <name type="scientific">Lipomyces kononenkoae</name>
    <name type="common">Yeast</name>
    <dbReference type="NCBI Taxonomy" id="34357"/>
    <lineage>
        <taxon>Eukaryota</taxon>
        <taxon>Fungi</taxon>
        <taxon>Dikarya</taxon>
        <taxon>Ascomycota</taxon>
        <taxon>Saccharomycotina</taxon>
        <taxon>Lipomycetes</taxon>
        <taxon>Lipomycetales</taxon>
        <taxon>Lipomycetaceae</taxon>
        <taxon>Lipomyces</taxon>
    </lineage>
</organism>
<reference evidence="2" key="1">
    <citation type="journal article" date="2024" name="Front. Bioeng. Biotechnol.">
        <title>Genome-scale model development and genomic sequencing of the oleaginous clade Lipomyces.</title>
        <authorList>
            <person name="Czajka J.J."/>
            <person name="Han Y."/>
            <person name="Kim J."/>
            <person name="Mondo S.J."/>
            <person name="Hofstad B.A."/>
            <person name="Robles A."/>
            <person name="Haridas S."/>
            <person name="Riley R."/>
            <person name="LaButti K."/>
            <person name="Pangilinan J."/>
            <person name="Andreopoulos W."/>
            <person name="Lipzen A."/>
            <person name="Yan J."/>
            <person name="Wang M."/>
            <person name="Ng V."/>
            <person name="Grigoriev I.V."/>
            <person name="Spatafora J.W."/>
            <person name="Magnuson J.K."/>
            <person name="Baker S.E."/>
            <person name="Pomraning K.R."/>
        </authorList>
    </citation>
    <scope>NUCLEOTIDE SEQUENCE [LARGE SCALE GENOMIC DNA]</scope>
    <source>
        <strain evidence="2">CBS 7786</strain>
    </source>
</reference>
<sequence>MNMAAAKKSLRPFRLHRHLCHLRERYISDWTIFNHLIVASAVFVFFLTSCTN</sequence>
<dbReference type="Proteomes" id="UP001433508">
    <property type="component" value="Unassembled WGS sequence"/>
</dbReference>
<dbReference type="EMBL" id="MU971443">
    <property type="protein sequence ID" value="KAK9234892.1"/>
    <property type="molecule type" value="Genomic_DNA"/>
</dbReference>
<protein>
    <submittedName>
        <fullName evidence="1">Uncharacterized protein</fullName>
    </submittedName>
</protein>